<reference evidence="16" key="1">
    <citation type="submission" date="2015-07" db="EMBL/GenBank/DDBJ databases">
        <title>Discovery of a poly(ethylene terephthalate assimilation.</title>
        <authorList>
            <person name="Yoshida S."/>
            <person name="Hiraga K."/>
            <person name="Takehana T."/>
            <person name="Taniguchi I."/>
            <person name="Yamaji H."/>
            <person name="Maeda Y."/>
            <person name="Toyohara K."/>
            <person name="Miyamoto K."/>
            <person name="Kimura Y."/>
            <person name="Oda K."/>
        </authorList>
    </citation>
    <scope>NUCLEOTIDE SEQUENCE [LARGE SCALE GENOMIC DNA]</scope>
    <source>
        <strain evidence="16">NBRC 110686 / TISTR 2288 / 201-F6</strain>
    </source>
</reference>
<accession>A0A0K8NTU7</accession>
<feature type="chain" id="PRO_5005513350" evidence="12">
    <location>
        <begin position="28"/>
        <end position="904"/>
    </location>
</feature>
<evidence type="ECO:0000259" key="14">
    <source>
        <dbReference type="Pfam" id="PF07715"/>
    </source>
</evidence>
<dbReference type="InterPro" id="IPR037066">
    <property type="entry name" value="Plug_dom_sf"/>
</dbReference>
<sequence length="904" mass="96078">MFQKKAISAAAALALCSLGLTAEVAWAQQAQTLERVEITGSALRRVDAETALPVTVIKVDDLIKQGVTSAEGAMARIAANQSSFGTSRSIGGTTGGKAEADLRGLNGPTGGSAGKTLVLLNGRRLSNHPFDAAAVDLNSIPLAAVDRIEVLRDGASSLYGTDAIGGVINFVLKRDYRGLEVGFEKQAPRQAGGDTTRFNLTGGFGSLSENRFNILASVDIRKQDVLEAAQRKFAATGVLQGNVVAGTSGSSFPGDVGGFEPSLPNCNPPSSIPNPAGTACRYDFTRDIDLIPENKQVTGVVKGTFAIAPEHTVSLEALSSKNTTTSRVAPSPVSHLIPASSPFYPAGAPREDIPNLLSNDPNATVPGGVVNWRQVPAGKRTSGNETTADRVVLEFQGTVGTWDYRAAAGTARSKTTESVKLGYVNDDIMQDGIFRGIINPFGPQTAAGAAFIDTAQVRDVVAIGKNQVDFVDARVTTDLMQMAAGPLALAIGAEYRREKSNFENLPITGSLGSLGLDPDADTAGSRKVSAVYAELGVPVVKGLDLTLSGRYDKYSDFGSSFNPKIGLRYQPSRQVLVRGSVNTGFRAPSLYEIYQPASLTFTTDNYDDPLLCPGGTAVPGASAGAVCGQQVLRRVGGPVGAGKPSSTLEPEKSKTFSAGIVFDPTPQMTFSVDVWSVSIRNLINNLPEQAVFGDPTKYAGRFVRCSQLPQTAGPGIDRTDIDVCLNRAFDPIAYIDVPSENLGELKTRGIDLTAAWRSSPSPMGVFGVSMDGTYIHTYKYQREKNGAYISATGRYSDSAPVFRWQHTLNASWTQGPWSVILGQRFRGGYTDQDGVNKVGDYALWDLSASWSGIKGLTVGAGIANLFDKDPPLSVQTTTFQRGFDPRYTDPVGRSLRLRLNYKFF</sequence>
<protein>
    <submittedName>
        <fullName evidence="15">TonB-dependent receptor</fullName>
    </submittedName>
</protein>
<dbReference type="STRING" id="1547922.ISF6_0120"/>
<dbReference type="Gene3D" id="2.170.130.10">
    <property type="entry name" value="TonB-dependent receptor, plug domain"/>
    <property type="match status" value="1"/>
</dbReference>
<dbReference type="AlphaFoldDB" id="A0A0K8NTU7"/>
<evidence type="ECO:0000256" key="6">
    <source>
        <dbReference type="ARBA" id="ARBA00023077"/>
    </source>
</evidence>
<evidence type="ECO:0000313" key="16">
    <source>
        <dbReference type="Proteomes" id="UP000037660"/>
    </source>
</evidence>
<comment type="subcellular location">
    <subcellularLocation>
        <location evidence="1 10">Cell outer membrane</location>
        <topology evidence="1 10">Multi-pass membrane protein</topology>
    </subcellularLocation>
</comment>
<proteinExistence type="inferred from homology"/>
<evidence type="ECO:0000256" key="8">
    <source>
        <dbReference type="ARBA" id="ARBA00023170"/>
    </source>
</evidence>
<feature type="signal peptide" evidence="12">
    <location>
        <begin position="1"/>
        <end position="27"/>
    </location>
</feature>
<evidence type="ECO:0000256" key="7">
    <source>
        <dbReference type="ARBA" id="ARBA00023136"/>
    </source>
</evidence>
<dbReference type="PROSITE" id="PS52016">
    <property type="entry name" value="TONB_DEPENDENT_REC_3"/>
    <property type="match status" value="1"/>
</dbReference>
<dbReference type="Gene3D" id="2.40.170.20">
    <property type="entry name" value="TonB-dependent receptor, beta-barrel domain"/>
    <property type="match status" value="1"/>
</dbReference>
<keyword evidence="5 10" id="KW-0812">Transmembrane</keyword>
<dbReference type="PANTHER" id="PTHR47234">
    <property type="match status" value="1"/>
</dbReference>
<reference evidence="15 16" key="2">
    <citation type="journal article" date="2016" name="Science">
        <title>A bacterium that degrades and assimilates poly(ethylene terephthalate).</title>
        <authorList>
            <person name="Yoshida S."/>
            <person name="Hiraga K."/>
            <person name="Takehana T."/>
            <person name="Taniguchi I."/>
            <person name="Yamaji H."/>
            <person name="Maeda Y."/>
            <person name="Toyohara K."/>
            <person name="Miyamoto K."/>
            <person name="Kimura Y."/>
            <person name="Oda K."/>
        </authorList>
    </citation>
    <scope>NUCLEOTIDE SEQUENCE [LARGE SCALE GENOMIC DNA]</scope>
    <source>
        <strain evidence="16">NBRC 110686 / TISTR 2288 / 201-F6</strain>
    </source>
</reference>
<dbReference type="SUPFAM" id="SSF56935">
    <property type="entry name" value="Porins"/>
    <property type="match status" value="1"/>
</dbReference>
<keyword evidence="6 11" id="KW-0798">TonB box</keyword>
<comment type="caution">
    <text evidence="15">The sequence shown here is derived from an EMBL/GenBank/DDBJ whole genome shotgun (WGS) entry which is preliminary data.</text>
</comment>
<keyword evidence="9 10" id="KW-0998">Cell outer membrane</keyword>
<keyword evidence="16" id="KW-1185">Reference proteome</keyword>
<dbReference type="Pfam" id="PF00593">
    <property type="entry name" value="TonB_dep_Rec_b-barrel"/>
    <property type="match status" value="1"/>
</dbReference>
<evidence type="ECO:0000256" key="11">
    <source>
        <dbReference type="RuleBase" id="RU003357"/>
    </source>
</evidence>
<keyword evidence="7 10" id="KW-0472">Membrane</keyword>
<keyword evidence="12" id="KW-0732">Signal</keyword>
<feature type="domain" description="TonB-dependent receptor plug" evidence="14">
    <location>
        <begin position="49"/>
        <end position="167"/>
    </location>
</feature>
<gene>
    <name evidence="15" type="ORF">ISF6_0120</name>
</gene>
<dbReference type="CDD" id="cd01347">
    <property type="entry name" value="ligand_gated_channel"/>
    <property type="match status" value="1"/>
</dbReference>
<evidence type="ECO:0000256" key="12">
    <source>
        <dbReference type="SAM" id="SignalP"/>
    </source>
</evidence>
<evidence type="ECO:0000259" key="13">
    <source>
        <dbReference type="Pfam" id="PF00593"/>
    </source>
</evidence>
<dbReference type="RefSeq" id="WP_054017838.1">
    <property type="nucleotide sequence ID" value="NZ_BBYR01000001.1"/>
</dbReference>
<evidence type="ECO:0000256" key="3">
    <source>
        <dbReference type="ARBA" id="ARBA00022448"/>
    </source>
</evidence>
<dbReference type="InterPro" id="IPR039426">
    <property type="entry name" value="TonB-dep_rcpt-like"/>
</dbReference>
<dbReference type="Proteomes" id="UP000037660">
    <property type="component" value="Unassembled WGS sequence"/>
</dbReference>
<evidence type="ECO:0000256" key="2">
    <source>
        <dbReference type="ARBA" id="ARBA00009810"/>
    </source>
</evidence>
<evidence type="ECO:0000256" key="9">
    <source>
        <dbReference type="ARBA" id="ARBA00023237"/>
    </source>
</evidence>
<evidence type="ECO:0000256" key="5">
    <source>
        <dbReference type="ARBA" id="ARBA00022692"/>
    </source>
</evidence>
<name>A0A0K8NTU7_PISS1</name>
<comment type="similarity">
    <text evidence="2 10 11">Belongs to the TonB-dependent receptor family.</text>
</comment>
<dbReference type="PANTHER" id="PTHR47234:SF2">
    <property type="entry name" value="TONB-DEPENDENT RECEPTOR"/>
    <property type="match status" value="1"/>
</dbReference>
<dbReference type="InterPro" id="IPR036942">
    <property type="entry name" value="Beta-barrel_TonB_sf"/>
</dbReference>
<keyword evidence="4 10" id="KW-1134">Transmembrane beta strand</keyword>
<dbReference type="InterPro" id="IPR012910">
    <property type="entry name" value="Plug_dom"/>
</dbReference>
<dbReference type="GO" id="GO:0009279">
    <property type="term" value="C:cell outer membrane"/>
    <property type="evidence" value="ECO:0007669"/>
    <property type="project" value="UniProtKB-SubCell"/>
</dbReference>
<evidence type="ECO:0000256" key="1">
    <source>
        <dbReference type="ARBA" id="ARBA00004571"/>
    </source>
</evidence>
<keyword evidence="3 10" id="KW-0813">Transport</keyword>
<dbReference type="InterPro" id="IPR000531">
    <property type="entry name" value="Beta-barrel_TonB"/>
</dbReference>
<evidence type="ECO:0000256" key="4">
    <source>
        <dbReference type="ARBA" id="ARBA00022452"/>
    </source>
</evidence>
<organism evidence="15 16">
    <name type="scientific">Piscinibacter sakaiensis</name>
    <name type="common">Ideonella sakaiensis</name>
    <dbReference type="NCBI Taxonomy" id="1547922"/>
    <lineage>
        <taxon>Bacteria</taxon>
        <taxon>Pseudomonadati</taxon>
        <taxon>Pseudomonadota</taxon>
        <taxon>Betaproteobacteria</taxon>
        <taxon>Burkholderiales</taxon>
        <taxon>Sphaerotilaceae</taxon>
        <taxon>Piscinibacter</taxon>
    </lineage>
</organism>
<dbReference type="Pfam" id="PF07715">
    <property type="entry name" value="Plug"/>
    <property type="match status" value="1"/>
</dbReference>
<evidence type="ECO:0000256" key="10">
    <source>
        <dbReference type="PROSITE-ProRule" id="PRU01360"/>
    </source>
</evidence>
<dbReference type="EMBL" id="BBYR01000001">
    <property type="protein sequence ID" value="GAP33674.1"/>
    <property type="molecule type" value="Genomic_DNA"/>
</dbReference>
<keyword evidence="8 15" id="KW-0675">Receptor</keyword>
<evidence type="ECO:0000313" key="15">
    <source>
        <dbReference type="EMBL" id="GAP33674.1"/>
    </source>
</evidence>
<feature type="domain" description="TonB-dependent receptor-like beta-barrel" evidence="13">
    <location>
        <begin position="367"/>
        <end position="865"/>
    </location>
</feature>